<comment type="similarity">
    <text evidence="1">Belongs to the CBP3 family.</text>
</comment>
<organism evidence="4 5">
    <name type="scientific">Saitozyma podzolica</name>
    <dbReference type="NCBI Taxonomy" id="1890683"/>
    <lineage>
        <taxon>Eukaryota</taxon>
        <taxon>Fungi</taxon>
        <taxon>Dikarya</taxon>
        <taxon>Basidiomycota</taxon>
        <taxon>Agaricomycotina</taxon>
        <taxon>Tremellomycetes</taxon>
        <taxon>Tremellales</taxon>
        <taxon>Trimorphomycetaceae</taxon>
        <taxon>Saitozyma</taxon>
    </lineage>
</organism>
<dbReference type="PANTHER" id="PTHR12184">
    <property type="entry name" value="UBIQUINOL-CYTOCHROME C REDUCTASE COMPLEX ASSEMBLY FACTOR 1 FAMILY MEMBER"/>
    <property type="match status" value="1"/>
</dbReference>
<evidence type="ECO:0000313" key="4">
    <source>
        <dbReference type="EMBL" id="RSH94604.1"/>
    </source>
</evidence>
<reference evidence="4 5" key="1">
    <citation type="submission" date="2018-11" db="EMBL/GenBank/DDBJ databases">
        <title>Genome sequence of Saitozyma podzolica DSM 27192.</title>
        <authorList>
            <person name="Aliyu H."/>
            <person name="Gorte O."/>
            <person name="Ochsenreither K."/>
        </authorList>
    </citation>
    <scope>NUCLEOTIDE SEQUENCE [LARGE SCALE GENOMIC DNA]</scope>
    <source>
        <strain evidence="4 5">DSM 27192</strain>
    </source>
</reference>
<evidence type="ECO:0000256" key="1">
    <source>
        <dbReference type="ARBA" id="ARBA00006407"/>
    </source>
</evidence>
<feature type="compositionally biased region" description="Low complexity" evidence="2">
    <location>
        <begin position="65"/>
        <end position="84"/>
    </location>
</feature>
<feature type="compositionally biased region" description="Gly residues" evidence="2">
    <location>
        <begin position="85"/>
        <end position="94"/>
    </location>
</feature>
<evidence type="ECO:0000256" key="2">
    <source>
        <dbReference type="SAM" id="MobiDB-lite"/>
    </source>
</evidence>
<dbReference type="Pfam" id="PF03981">
    <property type="entry name" value="Ubiq_cyt_C_chap"/>
    <property type="match status" value="1"/>
</dbReference>
<gene>
    <name evidence="4" type="primary">CBP3</name>
    <name evidence="4" type="ORF">EHS25_004408</name>
</gene>
<evidence type="ECO:0000313" key="5">
    <source>
        <dbReference type="Proteomes" id="UP000279259"/>
    </source>
</evidence>
<dbReference type="STRING" id="1890683.A0A427YTY3"/>
<comment type="caution">
    <text evidence="4">The sequence shown here is derived from an EMBL/GenBank/DDBJ whole genome shotgun (WGS) entry which is preliminary data.</text>
</comment>
<dbReference type="InterPro" id="IPR007129">
    <property type="entry name" value="Ubiqinol_cyt_c_chaperone_CPB3"/>
</dbReference>
<feature type="domain" description="Ubiquinol-cytochrome c chaperone" evidence="3">
    <location>
        <begin position="103"/>
        <end position="233"/>
    </location>
</feature>
<proteinExistence type="inferred from homology"/>
<protein>
    <submittedName>
        <fullName evidence="4">Protein cbp3, mitochondrial</fullName>
    </submittedName>
</protein>
<feature type="region of interest" description="Disordered" evidence="2">
    <location>
        <begin position="55"/>
        <end position="98"/>
    </location>
</feature>
<sequence length="241" mass="26238">MVRGIVESIERDRAFWYDQCTLPPTYQTFFQLHLLYILILLPRLRALPAATASTEHPIPEPLDPGAPGASPASSTPSPASSGSESGSGSGGGGTAVLSKPLHESYPTELLQHFFELAESEMRQVLGRGERERVVRKYMDEMGEQWRGAGAGLDYVLGLTGSEEVAERAKADSELASWVWRNLLGSRGLTVPSEGEGKSEETMGENLELVVRFVRREMARLDRISDADVINGNIGEWGAPAP</sequence>
<evidence type="ECO:0000259" key="3">
    <source>
        <dbReference type="Pfam" id="PF03981"/>
    </source>
</evidence>
<name>A0A427YTY3_9TREE</name>
<accession>A0A427YTY3</accession>
<dbReference type="InterPro" id="IPR021150">
    <property type="entry name" value="Ubiq_cyt_c_chap"/>
</dbReference>
<keyword evidence="5" id="KW-1185">Reference proteome</keyword>
<dbReference type="EMBL" id="RSCD01000002">
    <property type="protein sequence ID" value="RSH94604.1"/>
    <property type="molecule type" value="Genomic_DNA"/>
</dbReference>
<dbReference type="Proteomes" id="UP000279259">
    <property type="component" value="Unassembled WGS sequence"/>
</dbReference>
<dbReference type="OrthoDB" id="10253878at2759"/>
<dbReference type="GO" id="GO:0034551">
    <property type="term" value="P:mitochondrial respiratory chain complex III assembly"/>
    <property type="evidence" value="ECO:0007669"/>
    <property type="project" value="TreeGrafter"/>
</dbReference>
<dbReference type="GO" id="GO:0005739">
    <property type="term" value="C:mitochondrion"/>
    <property type="evidence" value="ECO:0007669"/>
    <property type="project" value="TreeGrafter"/>
</dbReference>
<dbReference type="PANTHER" id="PTHR12184:SF1">
    <property type="entry name" value="UBIQUINOL-CYTOCHROME-C REDUCTASE COMPLEX ASSEMBLY FACTOR 1"/>
    <property type="match status" value="1"/>
</dbReference>
<dbReference type="AlphaFoldDB" id="A0A427YTY3"/>